<feature type="signal peptide" evidence="1">
    <location>
        <begin position="1"/>
        <end position="23"/>
    </location>
</feature>
<keyword evidence="1" id="KW-0732">Signal</keyword>
<proteinExistence type="predicted"/>
<dbReference type="Pfam" id="PF07510">
    <property type="entry name" value="GmrSD_C"/>
    <property type="match status" value="1"/>
</dbReference>
<keyword evidence="3" id="KW-0540">Nuclease</keyword>
<evidence type="ECO:0000313" key="4">
    <source>
        <dbReference type="Proteomes" id="UP000431744"/>
    </source>
</evidence>
<dbReference type="GO" id="GO:0004519">
    <property type="term" value="F:endonuclease activity"/>
    <property type="evidence" value="ECO:0007669"/>
    <property type="project" value="UniProtKB-KW"/>
</dbReference>
<dbReference type="EMBL" id="WBJY01000001">
    <property type="protein sequence ID" value="KAB1650458.1"/>
    <property type="molecule type" value="Genomic_DNA"/>
</dbReference>
<name>A0A6H9WQM8_9MICO</name>
<evidence type="ECO:0000256" key="1">
    <source>
        <dbReference type="SAM" id="SignalP"/>
    </source>
</evidence>
<evidence type="ECO:0000259" key="2">
    <source>
        <dbReference type="Pfam" id="PF07510"/>
    </source>
</evidence>
<feature type="chain" id="PRO_5039138043" evidence="1">
    <location>
        <begin position="24"/>
        <end position="238"/>
    </location>
</feature>
<feature type="domain" description="GmrSD restriction endonucleases C-terminal" evidence="2">
    <location>
        <begin position="117"/>
        <end position="227"/>
    </location>
</feature>
<dbReference type="OrthoDB" id="5196645at2"/>
<dbReference type="PANTHER" id="PTHR24094:SF15">
    <property type="entry name" value="AMP-DEPENDENT SYNTHETASE_LIGASE DOMAIN-CONTAINING PROTEIN-RELATED"/>
    <property type="match status" value="1"/>
</dbReference>
<keyword evidence="3" id="KW-0378">Hydrolase</keyword>
<keyword evidence="3" id="KW-0255">Endonuclease</keyword>
<keyword evidence="4" id="KW-1185">Reference proteome</keyword>
<evidence type="ECO:0000313" key="3">
    <source>
        <dbReference type="EMBL" id="KAB1650458.1"/>
    </source>
</evidence>
<organism evidence="3 4">
    <name type="scientific">Pseudoclavibacter endophyticus</name>
    <dbReference type="NCBI Taxonomy" id="1778590"/>
    <lineage>
        <taxon>Bacteria</taxon>
        <taxon>Bacillati</taxon>
        <taxon>Actinomycetota</taxon>
        <taxon>Actinomycetes</taxon>
        <taxon>Micrococcales</taxon>
        <taxon>Microbacteriaceae</taxon>
        <taxon>Pseudoclavibacter</taxon>
    </lineage>
</organism>
<comment type="caution">
    <text evidence="3">The sequence shown here is derived from an EMBL/GenBank/DDBJ whole genome shotgun (WGS) entry which is preliminary data.</text>
</comment>
<gene>
    <name evidence="3" type="ORF">F8O04_01615</name>
</gene>
<reference evidence="3 4" key="1">
    <citation type="submission" date="2019-09" db="EMBL/GenBank/DDBJ databases">
        <title>Phylogeny of genus Pseudoclavibacter and closely related genus.</title>
        <authorList>
            <person name="Li Y."/>
        </authorList>
    </citation>
    <scope>NUCLEOTIDE SEQUENCE [LARGE SCALE GENOMIC DNA]</scope>
    <source>
        <strain evidence="3 4">EGI 60007</strain>
    </source>
</reference>
<accession>A0A6H9WQM8</accession>
<dbReference type="InterPro" id="IPR011089">
    <property type="entry name" value="GmrSD_C"/>
</dbReference>
<dbReference type="PANTHER" id="PTHR24094">
    <property type="entry name" value="SECRETED PROTEIN"/>
    <property type="match status" value="1"/>
</dbReference>
<protein>
    <submittedName>
        <fullName evidence="3">HNH endonuclease</fullName>
    </submittedName>
</protein>
<sequence>MSTVAAICAAVALLAGCSAAPLADAPAATPAELVEQVAAAGGDADPVGLAEAAADVLDGIAIAPRTEWDGRFDRVGSFGDGWGDPDGNGCDARNDALQQALAHAELLADGCRVASGVLDDPYTGETIAFERGPRTSEHVQIDHVVALYNAWRTGAQDLAYEERVAFANDPLNLQPTAGWANDDKQASDASQWLPPDEDYHCTYVSRQIAVKATYGLWVTQSEHDAMHGVLAACREAVP</sequence>
<dbReference type="AlphaFoldDB" id="A0A6H9WQM8"/>
<dbReference type="Proteomes" id="UP000431744">
    <property type="component" value="Unassembled WGS sequence"/>
</dbReference>